<protein>
    <recommendedName>
        <fullName evidence="6 7">Large ribosomal subunit protein uL18</fullName>
    </recommendedName>
</protein>
<dbReference type="Pfam" id="PF00861">
    <property type="entry name" value="Ribosomal_L18p"/>
    <property type="match status" value="1"/>
</dbReference>
<keyword evidence="5 7" id="KW-0687">Ribonucleoprotein</keyword>
<proteinExistence type="inferred from homology"/>
<evidence type="ECO:0000256" key="5">
    <source>
        <dbReference type="ARBA" id="ARBA00023274"/>
    </source>
</evidence>
<dbReference type="Proteomes" id="UP000183120">
    <property type="component" value="Unassembled WGS sequence"/>
</dbReference>
<comment type="function">
    <text evidence="7">This is one of the proteins that bind and probably mediate the attachment of the 5S RNA into the large ribosomal subunit, where it forms part of the central protuberance.</text>
</comment>
<evidence type="ECO:0000313" key="9">
    <source>
        <dbReference type="EMBL" id="OIO15596.1"/>
    </source>
</evidence>
<organism evidence="9 10">
    <name type="scientific">Candidatus Gottesmanbacteria bacterium CG1_02_37_22</name>
    <dbReference type="NCBI Taxonomy" id="1805209"/>
    <lineage>
        <taxon>Bacteria</taxon>
        <taxon>Candidatus Gottesmaniibacteriota</taxon>
    </lineage>
</organism>
<dbReference type="GO" id="GO:0003735">
    <property type="term" value="F:structural constituent of ribosome"/>
    <property type="evidence" value="ECO:0007669"/>
    <property type="project" value="InterPro"/>
</dbReference>
<evidence type="ECO:0000256" key="1">
    <source>
        <dbReference type="ARBA" id="ARBA00007116"/>
    </source>
</evidence>
<dbReference type="NCBIfam" id="TIGR00060">
    <property type="entry name" value="L18_bact"/>
    <property type="match status" value="1"/>
</dbReference>
<evidence type="ECO:0000313" key="10">
    <source>
        <dbReference type="Proteomes" id="UP000183120"/>
    </source>
</evidence>
<comment type="caution">
    <text evidence="9">The sequence shown here is derived from an EMBL/GenBank/DDBJ whole genome shotgun (WGS) entry which is preliminary data.</text>
</comment>
<dbReference type="EMBL" id="MNUY01000005">
    <property type="protein sequence ID" value="OIO15596.1"/>
    <property type="molecule type" value="Genomic_DNA"/>
</dbReference>
<evidence type="ECO:0000256" key="4">
    <source>
        <dbReference type="ARBA" id="ARBA00022980"/>
    </source>
</evidence>
<dbReference type="STRING" id="1805209.AUJ73_00265"/>
<dbReference type="GO" id="GO:0006412">
    <property type="term" value="P:translation"/>
    <property type="evidence" value="ECO:0007669"/>
    <property type="project" value="UniProtKB-UniRule"/>
</dbReference>
<name>A0A1J4TTM9_9BACT</name>
<feature type="region of interest" description="Disordered" evidence="8">
    <location>
        <begin position="1"/>
        <end position="27"/>
    </location>
</feature>
<keyword evidence="4 7" id="KW-0689">Ribosomal protein</keyword>
<dbReference type="InterPro" id="IPR057268">
    <property type="entry name" value="Ribosomal_L18"/>
</dbReference>
<dbReference type="FunFam" id="3.30.420.100:FF:000001">
    <property type="entry name" value="50S ribosomal protein L18"/>
    <property type="match status" value="1"/>
</dbReference>
<dbReference type="Gene3D" id="3.30.420.100">
    <property type="match status" value="1"/>
</dbReference>
<gene>
    <name evidence="7" type="primary">rplR</name>
    <name evidence="9" type="ORF">AUJ73_00265</name>
</gene>
<evidence type="ECO:0000256" key="6">
    <source>
        <dbReference type="ARBA" id="ARBA00035197"/>
    </source>
</evidence>
<comment type="subunit">
    <text evidence="7">Part of the 50S ribosomal subunit; part of the 5S rRNA/L5/L18/L25 subcomplex. Contacts the 5S and 23S rRNAs.</text>
</comment>
<evidence type="ECO:0000256" key="3">
    <source>
        <dbReference type="ARBA" id="ARBA00022884"/>
    </source>
</evidence>
<evidence type="ECO:0000256" key="7">
    <source>
        <dbReference type="HAMAP-Rule" id="MF_01337"/>
    </source>
</evidence>
<dbReference type="GO" id="GO:1990904">
    <property type="term" value="C:ribonucleoprotein complex"/>
    <property type="evidence" value="ECO:0007669"/>
    <property type="project" value="UniProtKB-KW"/>
</dbReference>
<dbReference type="InterPro" id="IPR005484">
    <property type="entry name" value="Ribosomal_uL18_bac/plant/anim"/>
</dbReference>
<dbReference type="SUPFAM" id="SSF53137">
    <property type="entry name" value="Translational machinery components"/>
    <property type="match status" value="1"/>
</dbReference>
<sequence length="117" mass="13489">MKNKKLLKKELRKKRIRSKIQGSDKKPRLSVYRSSKHIYAQVINDSKSETLVSVNDREVKDEKKRSKMEIALESGKIIAQKAIKQKIHEVVFDRNGNKYHGRVKALAEGAREGGLKF</sequence>
<dbReference type="GO" id="GO:0005737">
    <property type="term" value="C:cytoplasm"/>
    <property type="evidence" value="ECO:0007669"/>
    <property type="project" value="UniProtKB-ARBA"/>
</dbReference>
<evidence type="ECO:0000256" key="8">
    <source>
        <dbReference type="SAM" id="MobiDB-lite"/>
    </source>
</evidence>
<dbReference type="GO" id="GO:0005840">
    <property type="term" value="C:ribosome"/>
    <property type="evidence" value="ECO:0007669"/>
    <property type="project" value="UniProtKB-KW"/>
</dbReference>
<dbReference type="PANTHER" id="PTHR12899:SF3">
    <property type="entry name" value="LARGE RIBOSOMAL SUBUNIT PROTEIN UL18M"/>
    <property type="match status" value="1"/>
</dbReference>
<reference evidence="9 10" key="1">
    <citation type="journal article" date="2016" name="Environ. Microbiol.">
        <title>Genomic resolution of a cold subsurface aquifer community provides metabolic insights for novel microbes adapted to high CO concentrations.</title>
        <authorList>
            <person name="Probst A.J."/>
            <person name="Castelle C.J."/>
            <person name="Singh A."/>
            <person name="Brown C.T."/>
            <person name="Anantharaman K."/>
            <person name="Sharon I."/>
            <person name="Hug L.A."/>
            <person name="Burstein D."/>
            <person name="Emerson J.B."/>
            <person name="Thomas B.C."/>
            <person name="Banfield J.F."/>
        </authorList>
    </citation>
    <scope>NUCLEOTIDE SEQUENCE [LARGE SCALE GENOMIC DNA]</scope>
    <source>
        <strain evidence="9">CG1_02_37_22</strain>
    </source>
</reference>
<evidence type="ECO:0000256" key="2">
    <source>
        <dbReference type="ARBA" id="ARBA00022730"/>
    </source>
</evidence>
<keyword evidence="3 7" id="KW-0694">RNA-binding</keyword>
<dbReference type="PANTHER" id="PTHR12899">
    <property type="entry name" value="39S RIBOSOMAL PROTEIN L18, MITOCHONDRIAL"/>
    <property type="match status" value="1"/>
</dbReference>
<dbReference type="AlphaFoldDB" id="A0A1J4TTM9"/>
<comment type="similarity">
    <text evidence="1 7">Belongs to the universal ribosomal protein uL18 family.</text>
</comment>
<dbReference type="InterPro" id="IPR004389">
    <property type="entry name" value="Ribosomal_uL18_bac-type"/>
</dbReference>
<dbReference type="CDD" id="cd00432">
    <property type="entry name" value="Ribosomal_L18_L5e"/>
    <property type="match status" value="1"/>
</dbReference>
<feature type="compositionally biased region" description="Basic residues" evidence="8">
    <location>
        <begin position="1"/>
        <end position="18"/>
    </location>
</feature>
<keyword evidence="2 7" id="KW-0699">rRNA-binding</keyword>
<dbReference type="HAMAP" id="MF_01337_B">
    <property type="entry name" value="Ribosomal_uL18_B"/>
    <property type="match status" value="1"/>
</dbReference>
<dbReference type="GO" id="GO:0008097">
    <property type="term" value="F:5S rRNA binding"/>
    <property type="evidence" value="ECO:0007669"/>
    <property type="project" value="TreeGrafter"/>
</dbReference>
<accession>A0A1J4TTM9</accession>